<dbReference type="Gene3D" id="3.40.50.300">
    <property type="entry name" value="P-loop containing nucleotide triphosphate hydrolases"/>
    <property type="match status" value="1"/>
</dbReference>
<dbReference type="Pfam" id="PF01590">
    <property type="entry name" value="GAF"/>
    <property type="match status" value="1"/>
</dbReference>
<keyword evidence="7" id="KW-0067">ATP-binding</keyword>
<feature type="modified residue" description="4-aspartylphosphate" evidence="10">
    <location>
        <position position="2806"/>
    </location>
</feature>
<feature type="compositionally biased region" description="Basic and acidic residues" evidence="11">
    <location>
        <begin position="2659"/>
        <end position="2668"/>
    </location>
</feature>
<feature type="region of interest" description="Disordered" evidence="11">
    <location>
        <begin position="1"/>
        <end position="35"/>
    </location>
</feature>
<dbReference type="FunFam" id="3.30.565.10:FF:000010">
    <property type="entry name" value="Sensor histidine kinase RcsC"/>
    <property type="match status" value="1"/>
</dbReference>
<dbReference type="InterPro" id="IPR003661">
    <property type="entry name" value="HisK_dim/P_dom"/>
</dbReference>
<dbReference type="PROSITE" id="PS50109">
    <property type="entry name" value="HIS_KIN"/>
    <property type="match status" value="1"/>
</dbReference>
<proteinExistence type="predicted"/>
<evidence type="ECO:0000256" key="11">
    <source>
        <dbReference type="SAM" id="MobiDB-lite"/>
    </source>
</evidence>
<name>A0A9W6SVR2_CANBO</name>
<keyword evidence="4" id="KW-0808">Transferase</keyword>
<dbReference type="CDD" id="cd17546">
    <property type="entry name" value="REC_hyHK_CKI1_RcsC-like"/>
    <property type="match status" value="1"/>
</dbReference>
<dbReference type="Pfam" id="PF25503">
    <property type="entry name" value="TPR_CHK1"/>
    <property type="match status" value="1"/>
</dbReference>
<feature type="region of interest" description="Disordered" evidence="11">
    <location>
        <begin position="244"/>
        <end position="314"/>
    </location>
</feature>
<dbReference type="CDD" id="cd16922">
    <property type="entry name" value="HATPase_EvgS-ArcB-TorS-like"/>
    <property type="match status" value="1"/>
</dbReference>
<feature type="domain" description="Protein kinase" evidence="12">
    <location>
        <begin position="304"/>
        <end position="620"/>
    </location>
</feature>
<dbReference type="InterPro" id="IPR029016">
    <property type="entry name" value="GAF-like_dom_sf"/>
</dbReference>
<sequence>MSPTDLNRINGSIASSCTLAPTQSPSSPISNPMDSDIINKYSNSVATVTLNNDASDFKNDSGSRTISDEIVMKQTTIANQNQNNTGLLNSSSSHSKSPQKALPFELYDDEDDEDNDWSASSSIDMITSSMKYLDIQKQEAYSSLLKKILKKSKKDKLNSVLNPEKCIINPKINNSSDTQFNKIFSKYTIKNRKPLYDLMNIYHAVNNETKESVFVKISTHITTGYISRLANIWFILRGNTTLTINNDNNNSSSSNNSSSTSTATIKSSEGSSTVPNSHTNHPSNSDITHSSNTNYNNNHSSETVALSPKSSSSSLNLLAQTDPLKQHHSHRLISDTCSEHSSSSSHFSSSHISSSARNYNHKYPNPFIDFPWDCSPTFLPPNLDYILYPKDFIITDDLSAVAMVYPDLWNNNSSSLGELFIEDHFTTKYSSSSQDIKNKVMQRSKTEILKILKFLINLLKVVRSIHQHGFTHNGLTPYNIVTHKAGVDPDCKVWLSGFDYAFSGSFELVKTSYRLQNSRTTMEWLPYTAPENFDEECQADNRSDLYSIGIIMYELLTGKLPFHCDNSLGIKIMHMVQRPQSPTTLNENIPDYLSDIVMKLMLKNISDRYQYATFAVNDLTAAYNKLSGEESEKSLTPLPTELNHQITTKIIGRDDVSSKLIEAIHKCEPGTTRSIMITGPSGIGKSRLLKSLRVESLVKGYLFAYWKNYQVKQSIAYFQSYIDIINQVIIQIMTGNKKKISKWREKISTKVKTDLSVIFPYVPILEEFLGKRYIDVLPKKQKIQIENYSPVQMSFTLKYIIKMMFAIFSKHGLVLCIDDIQWWSFNENHILEDLTSLLVDDDEYVDDHRLLIFSSHTTDLEKNNAKNLNLNTENIVSSATSELVRDQLPTSIDTKSFPTSRFISDEFVNEIIEIEPLKSNDILEFCRNELQTRTYSIIESSIRKNEFFSTCKPLVMKKFDLAANEMTEFMFRKTQGNILYISTLARIAAHTGGLISDQPVNIGEYKEIEGQEPVFSLRLDIDHISNFRFSGSLDDFLYMAVGKLPGESIEVLKFAACISGAGAFSLSDMSTVSGLPFEKVSDILFTGYLVGLLRPISIHYKLPYHLFRNKNSPLKMKESFLNLLLDANKYEFCHESYQTAFLRALQKDKQFELYHQACGMRLYKKYKKSGLSSENCYKIAFHCMHSWRVAKENYHSIYCQMLITSGLCAYGSFDFDLSLSYFSVARKFVKSHDTETMKMLDLFIIQTLSVLGDTTLCLNFINEIIDLYTDSTDRAQILAAKARVLFSLKQFQEGIDISFEVLELCDFKLEERTDEYINKYLNSKLIPRLELSYSEIRRLEKLPKAKDSKIIFLQEVFNEMYFPCLALRKRSLEKFLMFQSVVFMLDYGKSGFVTLPLIMTASNIAKSTKSSNFIKSVEYCKLALKLAEDPSLNIFEQYALTYHYYCYSIGPFIEPLSAILKHYDLFVTSTHNFHSSIADKATALRFKTFLWLCSNISLNQISQKVENRLHATFGKYKDRDEVVAFVSLSRDILKLFAGKIQPEEVVPSRYMADFKNIENDPRSDYLIIAVAGYNCFTSFIYCKYTQASHYFMNQVMRLWENSPLTVVDIWITYFGALTLIKDPGDTEAEKNKRMLLVSKFLQDLQSYSKTNPSVFESKYLLVRAMMKAHGLDDSNNSQIEILDDFETAIEVALENNLTLEAAIATEHCGYWLKSLGSRSKKRFRKFISEAIKLYDIWGSDVKAAQLSSDHLSDIGGHRISFGSSNAQSSLLGPMRTLNNSNSDDCMSSGSGNDGNFSVSNNSGIGPNSSSGGTGVKIDLTLSDSSIDSASNDGPFKKSFSTKMTKFPSLDTDLQSPINALSPTKSWSGSSELRTPSRDFNKFRDLLSMHSIARVVPASPDGDENTSSNTNNNSNNNTSTSSAPLRPREYSSSDSNTEDSEMNESEVSTAVRLCVEISESIDYKSVIIKLLVSSMSFINADYCCLVLLDEKSNPYIEALGGPTNIRFLNKETLFSSGEFCPTSLIENVIQNNQYINREDDKLFFDCTYSDVDSYFDFNLCNSVLCLPIRNQTELIGALYLENQNQTKINKQKLFKNQKIDLIQLLCFQAAVSMDKSRLYSQMQIAKKAAEDAMAEKASFLANMSHEIRTPFNSLLSCSIFLLDTELNDIQREYVETIKSSAMVTLNIIDGILAFSKIEHGAITLDYQPFSLNDCIESALQLVSEQASTKSLDLVYMNKCNGVDILMGDITRVRQIIINLAGNAVKFSNEGYVMIESTCYKISEDRCEFTISVKDTGIGMPKNSQNKVFGAFSQVDGSSKREYGGAGLGLAISKKLSELMGGSLTFDSVEGEGSTFWFTLPAKAKKSSVEPIKEFIDKKALIIDSFKLGRSSLQVELERVGYKVTTCDDLDEAQLLLRGDFYSVDEVTEDKLMAAHRHHVNDSSNDGGNHIHHHDYIPDQDIGSGTLSNLNSLKDNETQVDNKLIQNKANTDYGPYNVIFINIKIIQQNFGLCLILKNLTPKSVIILTSPFGVMVPSDIGQMGISSILLIPFVKKKLFEILKLCSNNNDDENNSDGRITSDDNDKKNESLDISERLSVLQRLKRLSSSDISTTILPRGFQNRKESDVSGNSNLSEDNNNNNNNKEDSNAVNGKAASISSVKNDDGTDADSRTNNSSNTGGSSELKVPGSDPLTFRVDNTSSITENGMVMTGDGRFINGPSNSGGMTKNSILQTPYQILDKNLLSKISEEYPLSILLAEDNMINTKVALQHLKRMGYIADHAKDGIDVLELCEKRIQECGECYDIILMDIQMPRMDGIQATYELKKKYGVDDDKKNMPKVVALTANVIGEEKKKCLNAGMTGFLTKPLLPNALISELINAKNKDLIIDDI</sequence>
<dbReference type="SUPFAM" id="SSF52540">
    <property type="entry name" value="P-loop containing nucleoside triphosphate hydrolases"/>
    <property type="match status" value="1"/>
</dbReference>
<evidence type="ECO:0000259" key="12">
    <source>
        <dbReference type="PROSITE" id="PS50011"/>
    </source>
</evidence>
<dbReference type="PANTHER" id="PTHR45339:SF1">
    <property type="entry name" value="HYBRID SIGNAL TRANSDUCTION HISTIDINE KINASE J"/>
    <property type="match status" value="1"/>
</dbReference>
<feature type="compositionally biased region" description="Polar residues" evidence="11">
    <location>
        <begin position="1"/>
        <end position="33"/>
    </location>
</feature>
<dbReference type="Gene3D" id="3.40.50.2300">
    <property type="match status" value="1"/>
</dbReference>
<dbReference type="InterPro" id="IPR001789">
    <property type="entry name" value="Sig_transdc_resp-reg_receiver"/>
</dbReference>
<dbReference type="Gene3D" id="3.30.450.40">
    <property type="match status" value="1"/>
</dbReference>
<dbReference type="SMART" id="SM00220">
    <property type="entry name" value="S_TKc"/>
    <property type="match status" value="1"/>
</dbReference>
<dbReference type="InterPro" id="IPR004358">
    <property type="entry name" value="Sig_transdc_His_kin-like_C"/>
</dbReference>
<dbReference type="GO" id="GO:0036180">
    <property type="term" value="P:filamentous growth of a population of unicellular organisms in response to biotic stimulus"/>
    <property type="evidence" value="ECO:0007669"/>
    <property type="project" value="UniProtKB-ARBA"/>
</dbReference>
<comment type="caution">
    <text evidence="15">The sequence shown here is derived from an EMBL/GenBank/DDBJ whole genome shotgun (WGS) entry which is preliminary data.</text>
</comment>
<evidence type="ECO:0000256" key="6">
    <source>
        <dbReference type="ARBA" id="ARBA00022777"/>
    </source>
</evidence>
<feature type="compositionally biased region" description="Polar residues" evidence="11">
    <location>
        <begin position="269"/>
        <end position="287"/>
    </location>
</feature>
<feature type="domain" description="Response regulatory" evidence="14">
    <location>
        <begin position="2751"/>
        <end position="2878"/>
    </location>
</feature>
<dbReference type="GO" id="GO:1900445">
    <property type="term" value="P:positive regulation of filamentous growth of a population of unicellular organisms in response to biotic stimulus"/>
    <property type="evidence" value="ECO:0007669"/>
    <property type="project" value="UniProtKB-ARBA"/>
</dbReference>
<dbReference type="SUPFAM" id="SSF47384">
    <property type="entry name" value="Homodimeric domain of signal transducing histidine kinase"/>
    <property type="match status" value="1"/>
</dbReference>
<dbReference type="FunFam" id="1.10.287.130:FF:000002">
    <property type="entry name" value="Two-component osmosensing histidine kinase"/>
    <property type="match status" value="1"/>
</dbReference>
<evidence type="ECO:0000256" key="7">
    <source>
        <dbReference type="ARBA" id="ARBA00022840"/>
    </source>
</evidence>
<keyword evidence="6" id="KW-0418">Kinase</keyword>
<feature type="compositionally biased region" description="Low complexity" evidence="11">
    <location>
        <begin position="1904"/>
        <end position="1921"/>
    </location>
</feature>
<feature type="domain" description="Histidine kinase" evidence="13">
    <location>
        <begin position="2141"/>
        <end position="2362"/>
    </location>
</feature>
<feature type="compositionally biased region" description="Low complexity" evidence="11">
    <location>
        <begin position="288"/>
        <end position="314"/>
    </location>
</feature>
<dbReference type="SMART" id="SM00387">
    <property type="entry name" value="HATPase_c"/>
    <property type="match status" value="1"/>
</dbReference>
<evidence type="ECO:0000256" key="3">
    <source>
        <dbReference type="ARBA" id="ARBA00022553"/>
    </source>
</evidence>
<dbReference type="PANTHER" id="PTHR45339">
    <property type="entry name" value="HYBRID SIGNAL TRANSDUCTION HISTIDINE KINASE J"/>
    <property type="match status" value="1"/>
</dbReference>
<dbReference type="EC" id="2.7.13.3" evidence="2"/>
<reference evidence="15" key="1">
    <citation type="submission" date="2023-04" db="EMBL/GenBank/DDBJ databases">
        <title>Candida boidinii NBRC 10035.</title>
        <authorList>
            <person name="Ichikawa N."/>
            <person name="Sato H."/>
            <person name="Tonouchi N."/>
        </authorList>
    </citation>
    <scope>NUCLEOTIDE SEQUENCE</scope>
    <source>
        <strain evidence="15">NBRC 10035</strain>
    </source>
</reference>
<dbReference type="InterPro" id="IPR036890">
    <property type="entry name" value="HATPase_C_sf"/>
</dbReference>
<dbReference type="InterPro" id="IPR003594">
    <property type="entry name" value="HATPase_dom"/>
</dbReference>
<dbReference type="Gene3D" id="3.30.565.10">
    <property type="entry name" value="Histidine kinase-like ATPase, C-terminal domain"/>
    <property type="match status" value="1"/>
</dbReference>
<protein>
    <recommendedName>
        <fullName evidence="2">histidine kinase</fullName>
        <ecNumber evidence="2">2.7.13.3</ecNumber>
    </recommendedName>
</protein>
<evidence type="ECO:0000256" key="8">
    <source>
        <dbReference type="ARBA" id="ARBA00023012"/>
    </source>
</evidence>
<dbReference type="Pfam" id="PF00072">
    <property type="entry name" value="Response_reg"/>
    <property type="match status" value="1"/>
</dbReference>
<feature type="region of interest" description="Disordered" evidence="11">
    <location>
        <begin position="2619"/>
        <end position="2695"/>
    </location>
</feature>
<dbReference type="PROSITE" id="PS50011">
    <property type="entry name" value="PROTEIN_KINASE_DOM"/>
    <property type="match status" value="1"/>
</dbReference>
<evidence type="ECO:0000256" key="9">
    <source>
        <dbReference type="ARBA" id="ARBA00023316"/>
    </source>
</evidence>
<dbReference type="Pfam" id="PF13191">
    <property type="entry name" value="AAA_16"/>
    <property type="match status" value="1"/>
</dbReference>
<feature type="region of interest" description="Disordered" evidence="11">
    <location>
        <begin position="1772"/>
        <end position="1811"/>
    </location>
</feature>
<dbReference type="GO" id="GO:0097308">
    <property type="term" value="P:cellular response to farnesol"/>
    <property type="evidence" value="ECO:0007669"/>
    <property type="project" value="UniProtKB-ARBA"/>
</dbReference>
<keyword evidence="9" id="KW-0961">Cell wall biogenesis/degradation</keyword>
<dbReference type="InterPro" id="IPR011006">
    <property type="entry name" value="CheY-like_superfamily"/>
</dbReference>
<evidence type="ECO:0000256" key="4">
    <source>
        <dbReference type="ARBA" id="ARBA00022679"/>
    </source>
</evidence>
<dbReference type="PRINTS" id="PR00344">
    <property type="entry name" value="BCTRLSENSOR"/>
</dbReference>
<feature type="compositionally biased region" description="Polar residues" evidence="11">
    <location>
        <begin position="1772"/>
        <end position="1796"/>
    </location>
</feature>
<feature type="compositionally biased region" description="Low complexity" evidence="11">
    <location>
        <begin position="244"/>
        <end position="268"/>
    </location>
</feature>
<feature type="compositionally biased region" description="Low complexity" evidence="11">
    <location>
        <begin position="1797"/>
        <end position="1810"/>
    </location>
</feature>
<dbReference type="InterPro" id="IPR027417">
    <property type="entry name" value="P-loop_NTPase"/>
</dbReference>
<evidence type="ECO:0000256" key="5">
    <source>
        <dbReference type="ARBA" id="ARBA00022741"/>
    </source>
</evidence>
<keyword evidence="3 10" id="KW-0597">Phosphoprotein</keyword>
<dbReference type="InterPro" id="IPR000719">
    <property type="entry name" value="Prot_kinase_dom"/>
</dbReference>
<evidence type="ECO:0000313" key="16">
    <source>
        <dbReference type="Proteomes" id="UP001165120"/>
    </source>
</evidence>
<dbReference type="SUPFAM" id="SSF55781">
    <property type="entry name" value="GAF domain-like"/>
    <property type="match status" value="1"/>
</dbReference>
<feature type="compositionally biased region" description="Low complexity" evidence="11">
    <location>
        <begin position="2628"/>
        <end position="2640"/>
    </location>
</feature>
<evidence type="ECO:0000259" key="13">
    <source>
        <dbReference type="PROSITE" id="PS50109"/>
    </source>
</evidence>
<dbReference type="EMBL" id="BSXN01000299">
    <property type="protein sequence ID" value="GME67989.1"/>
    <property type="molecule type" value="Genomic_DNA"/>
</dbReference>
<dbReference type="Gene3D" id="1.10.287.130">
    <property type="match status" value="1"/>
</dbReference>
<gene>
    <name evidence="15" type="ORF">Cboi02_000132000</name>
</gene>
<dbReference type="SMART" id="SM00065">
    <property type="entry name" value="GAF"/>
    <property type="match status" value="1"/>
</dbReference>
<accession>A0A9W6SVR2</accession>
<dbReference type="GO" id="GO:0000155">
    <property type="term" value="F:phosphorelay sensor kinase activity"/>
    <property type="evidence" value="ECO:0007669"/>
    <property type="project" value="InterPro"/>
</dbReference>
<dbReference type="SUPFAM" id="SSF52172">
    <property type="entry name" value="CheY-like"/>
    <property type="match status" value="1"/>
</dbReference>
<dbReference type="PROSITE" id="PS50110">
    <property type="entry name" value="RESPONSE_REGULATORY"/>
    <property type="match status" value="1"/>
</dbReference>
<dbReference type="InterPro" id="IPR036097">
    <property type="entry name" value="HisK_dim/P_sf"/>
</dbReference>
<dbReference type="SUPFAM" id="SSF55874">
    <property type="entry name" value="ATPase domain of HSP90 chaperone/DNA topoisomerase II/histidine kinase"/>
    <property type="match status" value="1"/>
</dbReference>
<dbReference type="GO" id="GO:0071555">
    <property type="term" value="P:cell wall organization"/>
    <property type="evidence" value="ECO:0007669"/>
    <property type="project" value="UniProtKB-KW"/>
</dbReference>
<dbReference type="GO" id="GO:0006950">
    <property type="term" value="P:response to stress"/>
    <property type="evidence" value="ECO:0007669"/>
    <property type="project" value="UniProtKB-ARBA"/>
</dbReference>
<dbReference type="CDD" id="cd00082">
    <property type="entry name" value="HisKA"/>
    <property type="match status" value="1"/>
</dbReference>
<dbReference type="Pfam" id="PF00069">
    <property type="entry name" value="Pkinase"/>
    <property type="match status" value="1"/>
</dbReference>
<dbReference type="Gene3D" id="1.10.510.10">
    <property type="entry name" value="Transferase(Phosphotransferase) domain 1"/>
    <property type="match status" value="1"/>
</dbReference>
<keyword evidence="5" id="KW-0547">Nucleotide-binding</keyword>
<dbReference type="GO" id="GO:0005524">
    <property type="term" value="F:ATP binding"/>
    <property type="evidence" value="ECO:0007669"/>
    <property type="project" value="UniProtKB-KW"/>
</dbReference>
<dbReference type="InterPro" id="IPR003018">
    <property type="entry name" value="GAF"/>
</dbReference>
<organism evidence="15 16">
    <name type="scientific">Candida boidinii</name>
    <name type="common">Yeast</name>
    <dbReference type="NCBI Taxonomy" id="5477"/>
    <lineage>
        <taxon>Eukaryota</taxon>
        <taxon>Fungi</taxon>
        <taxon>Dikarya</taxon>
        <taxon>Ascomycota</taxon>
        <taxon>Saccharomycotina</taxon>
        <taxon>Pichiomycetes</taxon>
        <taxon>Pichiales</taxon>
        <taxon>Pichiaceae</taxon>
        <taxon>Ogataea</taxon>
        <taxon>Ogataea/Candida clade</taxon>
    </lineage>
</organism>
<dbReference type="Pfam" id="PF00512">
    <property type="entry name" value="HisKA"/>
    <property type="match status" value="1"/>
</dbReference>
<evidence type="ECO:0000256" key="10">
    <source>
        <dbReference type="PROSITE-ProRule" id="PRU00169"/>
    </source>
</evidence>
<dbReference type="Pfam" id="PF02518">
    <property type="entry name" value="HATPase_c"/>
    <property type="match status" value="1"/>
</dbReference>
<dbReference type="SMART" id="SM00448">
    <property type="entry name" value="REC"/>
    <property type="match status" value="1"/>
</dbReference>
<evidence type="ECO:0000256" key="1">
    <source>
        <dbReference type="ARBA" id="ARBA00000085"/>
    </source>
</evidence>
<dbReference type="Proteomes" id="UP001165120">
    <property type="component" value="Unassembled WGS sequence"/>
</dbReference>
<feature type="compositionally biased region" description="Polar residues" evidence="11">
    <location>
        <begin position="1851"/>
        <end position="1873"/>
    </location>
</feature>
<evidence type="ECO:0000313" key="15">
    <source>
        <dbReference type="EMBL" id="GME67989.1"/>
    </source>
</evidence>
<keyword evidence="16" id="KW-1185">Reference proteome</keyword>
<keyword evidence="8" id="KW-0902">Two-component regulatory system</keyword>
<dbReference type="InterPro" id="IPR041664">
    <property type="entry name" value="AAA_16"/>
</dbReference>
<dbReference type="InterPro" id="IPR005467">
    <property type="entry name" value="His_kinase_dom"/>
</dbReference>
<evidence type="ECO:0000259" key="14">
    <source>
        <dbReference type="PROSITE" id="PS50110"/>
    </source>
</evidence>
<feature type="region of interest" description="Disordered" evidence="11">
    <location>
        <begin position="1895"/>
        <end position="1944"/>
    </location>
</feature>
<dbReference type="SUPFAM" id="SSF56112">
    <property type="entry name" value="Protein kinase-like (PK-like)"/>
    <property type="match status" value="1"/>
</dbReference>
<evidence type="ECO:0000256" key="2">
    <source>
        <dbReference type="ARBA" id="ARBA00012438"/>
    </source>
</evidence>
<dbReference type="SMART" id="SM00388">
    <property type="entry name" value="HisKA"/>
    <property type="match status" value="1"/>
</dbReference>
<comment type="catalytic activity">
    <reaction evidence="1">
        <text>ATP + protein L-histidine = ADP + protein N-phospho-L-histidine.</text>
        <dbReference type="EC" id="2.7.13.3"/>
    </reaction>
</comment>
<dbReference type="InterPro" id="IPR011009">
    <property type="entry name" value="Kinase-like_dom_sf"/>
</dbReference>
<feature type="region of interest" description="Disordered" evidence="11">
    <location>
        <begin position="1847"/>
        <end position="1873"/>
    </location>
</feature>
<feature type="compositionally biased region" description="Low complexity" evidence="11">
    <location>
        <begin position="2670"/>
        <end position="2680"/>
    </location>
</feature>